<dbReference type="Pfam" id="PF03649">
    <property type="entry name" value="UPF0014"/>
    <property type="match status" value="1"/>
</dbReference>
<comment type="similarity">
    <text evidence="2">Belongs to the UPF0014 family.</text>
</comment>
<protein>
    <submittedName>
        <fullName evidence="9">Uncharacterized protein</fullName>
    </submittedName>
</protein>
<accession>A0A7J6MZS4</accession>
<dbReference type="PANTHER" id="PTHR30028:SF0">
    <property type="entry name" value="PROTEIN ALUMINUM SENSITIVE 3"/>
    <property type="match status" value="1"/>
</dbReference>
<reference evidence="10 11" key="1">
    <citation type="submission" date="2020-04" db="EMBL/GenBank/DDBJ databases">
        <title>Perkinsus olseni comparative genomics.</title>
        <authorList>
            <person name="Bogema D.R."/>
        </authorList>
    </citation>
    <scope>NUCLEOTIDE SEQUENCE [LARGE SCALE GENOMIC DNA]</scope>
    <source>
        <strain evidence="8">ATCC PRA-179</strain>
        <strain evidence="9">ATCC PRA-31</strain>
    </source>
</reference>
<sequence>MPALISPGGIGIAAACLSINVMISLYMKLEIHWRVVVGAIRCVCQLLLLGLLFATVFSSDQVWPVILMTIFMLSVASFEAYQRPKHTYPGFIRTVIIAMTASCFPMALIMTNFVLSLGSMWWHPRYYLPMLGMLTNNGMSAISLASDRLLTQLVDKRTAIEAEMRTSSNPRQVVLPIHREAVRVGMMPTLNTLAVVGLVAIPGMMAGQLLGGADPLTAAKYQIVVTIMIASTSSLSSFIVTWLMLKDLVGKDGNLDFGLLHFRGSTDFVTKVVCGLVAKLGRALKLVLCCGCLRKPSRDNASPERPEHTKQLLAEGEAHSQW</sequence>
<keyword evidence="3 7" id="KW-0812">Transmembrane</keyword>
<evidence type="ECO:0000313" key="10">
    <source>
        <dbReference type="Proteomes" id="UP000570595"/>
    </source>
</evidence>
<feature type="transmembrane region" description="Helical" evidence="7">
    <location>
        <begin position="6"/>
        <end position="26"/>
    </location>
</feature>
<evidence type="ECO:0000256" key="7">
    <source>
        <dbReference type="SAM" id="Phobius"/>
    </source>
</evidence>
<feature type="transmembrane region" description="Helical" evidence="7">
    <location>
        <begin position="126"/>
        <end position="146"/>
    </location>
</feature>
<dbReference type="EMBL" id="JABANN010000003">
    <property type="protein sequence ID" value="KAF4676351.1"/>
    <property type="molecule type" value="Genomic_DNA"/>
</dbReference>
<evidence type="ECO:0000256" key="1">
    <source>
        <dbReference type="ARBA" id="ARBA00004141"/>
    </source>
</evidence>
<evidence type="ECO:0000256" key="4">
    <source>
        <dbReference type="ARBA" id="ARBA00022989"/>
    </source>
</evidence>
<feature type="transmembrane region" description="Helical" evidence="7">
    <location>
        <begin position="90"/>
        <end position="114"/>
    </location>
</feature>
<dbReference type="GO" id="GO:0005886">
    <property type="term" value="C:plasma membrane"/>
    <property type="evidence" value="ECO:0007669"/>
    <property type="project" value="TreeGrafter"/>
</dbReference>
<evidence type="ECO:0000256" key="6">
    <source>
        <dbReference type="SAM" id="MobiDB-lite"/>
    </source>
</evidence>
<evidence type="ECO:0000256" key="5">
    <source>
        <dbReference type="ARBA" id="ARBA00023136"/>
    </source>
</evidence>
<evidence type="ECO:0000256" key="2">
    <source>
        <dbReference type="ARBA" id="ARBA00005268"/>
    </source>
</evidence>
<evidence type="ECO:0000313" key="9">
    <source>
        <dbReference type="EMBL" id="KAF4676351.1"/>
    </source>
</evidence>
<feature type="transmembrane region" description="Helical" evidence="7">
    <location>
        <begin position="33"/>
        <end position="56"/>
    </location>
</feature>
<gene>
    <name evidence="9" type="ORF">FOL46_004952</name>
    <name evidence="8" type="ORF">FOZ61_000039</name>
</gene>
<dbReference type="PANTHER" id="PTHR30028">
    <property type="entry name" value="UPF0014 INNER MEMBRANE PROTEIN YBBM-RELATED"/>
    <property type="match status" value="1"/>
</dbReference>
<feature type="transmembrane region" description="Helical" evidence="7">
    <location>
        <begin position="62"/>
        <end position="78"/>
    </location>
</feature>
<keyword evidence="5 7" id="KW-0472">Membrane</keyword>
<dbReference type="EMBL" id="JABAHT010000001">
    <property type="protein sequence ID" value="KAF4671415.1"/>
    <property type="molecule type" value="Genomic_DNA"/>
</dbReference>
<organism evidence="9 11">
    <name type="scientific">Perkinsus olseni</name>
    <name type="common">Perkinsus atlanticus</name>
    <dbReference type="NCBI Taxonomy" id="32597"/>
    <lineage>
        <taxon>Eukaryota</taxon>
        <taxon>Sar</taxon>
        <taxon>Alveolata</taxon>
        <taxon>Perkinsozoa</taxon>
        <taxon>Perkinsea</taxon>
        <taxon>Perkinsida</taxon>
        <taxon>Perkinsidae</taxon>
        <taxon>Perkinsus</taxon>
    </lineage>
</organism>
<feature type="transmembrane region" description="Helical" evidence="7">
    <location>
        <begin position="189"/>
        <end position="211"/>
    </location>
</feature>
<dbReference type="AlphaFoldDB" id="A0A7J6MZS4"/>
<dbReference type="OrthoDB" id="432685at2759"/>
<comment type="caution">
    <text evidence="9">The sequence shown here is derived from an EMBL/GenBank/DDBJ whole genome shotgun (WGS) entry which is preliminary data.</text>
</comment>
<evidence type="ECO:0000313" key="11">
    <source>
        <dbReference type="Proteomes" id="UP000572268"/>
    </source>
</evidence>
<evidence type="ECO:0000256" key="3">
    <source>
        <dbReference type="ARBA" id="ARBA00022692"/>
    </source>
</evidence>
<keyword evidence="4 7" id="KW-1133">Transmembrane helix</keyword>
<name>A0A7J6MZS4_PEROL</name>
<feature type="compositionally biased region" description="Basic and acidic residues" evidence="6">
    <location>
        <begin position="298"/>
        <end position="310"/>
    </location>
</feature>
<comment type="subcellular location">
    <subcellularLocation>
        <location evidence="1">Membrane</location>
        <topology evidence="1">Multi-pass membrane protein</topology>
    </subcellularLocation>
</comment>
<proteinExistence type="inferred from homology"/>
<dbReference type="Proteomes" id="UP000572268">
    <property type="component" value="Unassembled WGS sequence"/>
</dbReference>
<evidence type="ECO:0000313" key="8">
    <source>
        <dbReference type="EMBL" id="KAF4671415.1"/>
    </source>
</evidence>
<feature type="transmembrane region" description="Helical" evidence="7">
    <location>
        <begin position="223"/>
        <end position="245"/>
    </location>
</feature>
<dbReference type="InterPro" id="IPR005226">
    <property type="entry name" value="UPF0014_fam"/>
</dbReference>
<dbReference type="Proteomes" id="UP000570595">
    <property type="component" value="Unassembled WGS sequence"/>
</dbReference>
<feature type="region of interest" description="Disordered" evidence="6">
    <location>
        <begin position="298"/>
        <end position="322"/>
    </location>
</feature>